<dbReference type="Proteomes" id="UP000031549">
    <property type="component" value="Unassembled WGS sequence"/>
</dbReference>
<gene>
    <name evidence="4" type="ORF">PI95_014730</name>
</gene>
<dbReference type="RefSeq" id="WP_039754873.1">
    <property type="nucleotide sequence ID" value="NZ_JTCM02000028.1"/>
</dbReference>
<name>A0A846H8W7_9CYAN</name>
<keyword evidence="3 4" id="KW-0560">Oxidoreductase</keyword>
<dbReference type="NCBIfam" id="NF005968">
    <property type="entry name" value="PRK08057.1-2"/>
    <property type="match status" value="1"/>
</dbReference>
<dbReference type="NCBIfam" id="TIGR00715">
    <property type="entry name" value="precor6x_red"/>
    <property type="match status" value="1"/>
</dbReference>
<comment type="pathway">
    <text evidence="1">Cofactor biosynthesis; adenosylcobalamin biosynthesis.</text>
</comment>
<dbReference type="AlphaFoldDB" id="A0A846H8W7"/>
<dbReference type="PANTHER" id="PTHR36925:SF1">
    <property type="entry name" value="COBALT-PRECORRIN-6A REDUCTASE"/>
    <property type="match status" value="1"/>
</dbReference>
<evidence type="ECO:0000313" key="5">
    <source>
        <dbReference type="Proteomes" id="UP000031549"/>
    </source>
</evidence>
<proteinExistence type="predicted"/>
<evidence type="ECO:0000313" key="4">
    <source>
        <dbReference type="EMBL" id="NEU73782.1"/>
    </source>
</evidence>
<organism evidence="4 5">
    <name type="scientific">Hassallia byssoidea VB512170</name>
    <dbReference type="NCBI Taxonomy" id="1304833"/>
    <lineage>
        <taxon>Bacteria</taxon>
        <taxon>Bacillati</taxon>
        <taxon>Cyanobacteriota</taxon>
        <taxon>Cyanophyceae</taxon>
        <taxon>Nostocales</taxon>
        <taxon>Tolypothrichaceae</taxon>
        <taxon>Hassallia</taxon>
    </lineage>
</organism>
<dbReference type="UniPathway" id="UPA00148"/>
<evidence type="ECO:0000256" key="1">
    <source>
        <dbReference type="ARBA" id="ARBA00004953"/>
    </source>
</evidence>
<keyword evidence="2" id="KW-0169">Cobalamin biosynthesis</keyword>
<dbReference type="Pfam" id="PF02571">
    <property type="entry name" value="CbiJ"/>
    <property type="match status" value="1"/>
</dbReference>
<evidence type="ECO:0000256" key="3">
    <source>
        <dbReference type="ARBA" id="ARBA00023002"/>
    </source>
</evidence>
<protein>
    <submittedName>
        <fullName evidence="4">Cobalt-precorrin-6A reductase</fullName>
        <ecNumber evidence="4">1.3.1.106</ecNumber>
    </submittedName>
</protein>
<evidence type="ECO:0000256" key="2">
    <source>
        <dbReference type="ARBA" id="ARBA00022573"/>
    </source>
</evidence>
<dbReference type="EC" id="1.3.1.106" evidence="4"/>
<dbReference type="EMBL" id="JTCM02000028">
    <property type="protein sequence ID" value="NEU73782.1"/>
    <property type="molecule type" value="Genomic_DNA"/>
</dbReference>
<dbReference type="InterPro" id="IPR003723">
    <property type="entry name" value="Precorrin-6x_reduct"/>
</dbReference>
<dbReference type="GO" id="GO:0009236">
    <property type="term" value="P:cobalamin biosynthetic process"/>
    <property type="evidence" value="ECO:0007669"/>
    <property type="project" value="UniProtKB-UniPathway"/>
</dbReference>
<dbReference type="PROSITE" id="PS51014">
    <property type="entry name" value="COBK_CBIJ"/>
    <property type="match status" value="1"/>
</dbReference>
<accession>A0A846H8W7</accession>
<reference evidence="4 5" key="1">
    <citation type="journal article" date="2015" name="Genome Announc.">
        <title>Draft Genome Sequence of Cyanobacterium Hassallia byssoidea Strain VB512170, Isolated from Monuments in India.</title>
        <authorList>
            <person name="Singh D."/>
            <person name="Chandrababunaidu M.M."/>
            <person name="Panda A."/>
            <person name="Sen D."/>
            <person name="Bhattacharyya S."/>
            <person name="Adhikary S.P."/>
            <person name="Tripathy S."/>
        </authorList>
    </citation>
    <scope>NUCLEOTIDE SEQUENCE [LARGE SCALE GENOMIC DNA]</scope>
    <source>
        <strain evidence="4 5">VB512170</strain>
    </source>
</reference>
<sequence>MKRVLILGGTGDAAELAAKAANLPGIEVMVSLAGRTRQPKDVAGNVRIGGFGGVAGLTAYLRDEAIDLLVDATHPFAAQISLNAIASATEVNIPALMLVRPMWQRVMGDNWIEVESIEAAALKLSDRPKRVFLTIGRQELAAFAHIEDIWFLMRMIDPPQPNTLVPKGLLLYDRGPFTLASERQLLIQHAIDTIVSKNSGGDATYAKIIAARELNIPVVMVQRPAVLQGDRVTNVEAALNWLISHLK</sequence>
<dbReference type="PANTHER" id="PTHR36925">
    <property type="entry name" value="COBALT-PRECORRIN-6A REDUCTASE"/>
    <property type="match status" value="1"/>
</dbReference>
<keyword evidence="5" id="KW-1185">Reference proteome</keyword>
<dbReference type="GO" id="GO:0016994">
    <property type="term" value="F:precorrin-6A reductase activity"/>
    <property type="evidence" value="ECO:0007669"/>
    <property type="project" value="InterPro"/>
</dbReference>
<comment type="caution">
    <text evidence="4">The sequence shown here is derived from an EMBL/GenBank/DDBJ whole genome shotgun (WGS) entry which is preliminary data.</text>
</comment>